<dbReference type="GeneID" id="101896354"/>
<evidence type="ECO:0000256" key="4">
    <source>
        <dbReference type="ARBA" id="ARBA00022692"/>
    </source>
</evidence>
<dbReference type="GO" id="GO:0005289">
    <property type="term" value="F:high-affinity L-arginine transmembrane transporter activity"/>
    <property type="evidence" value="ECO:0007669"/>
    <property type="project" value="TreeGrafter"/>
</dbReference>
<dbReference type="AlphaFoldDB" id="T1P932"/>
<evidence type="ECO:0000256" key="3">
    <source>
        <dbReference type="ARBA" id="ARBA00022448"/>
    </source>
</evidence>
<dbReference type="OrthoDB" id="1924968at2759"/>
<reference evidence="13" key="2">
    <citation type="submission" date="2021-01" db="UniProtKB">
        <authorList>
            <consortium name="EnsemblMetazoa"/>
        </authorList>
    </citation>
    <scope>IDENTIFICATION</scope>
    <source>
        <strain evidence="13">Aabys</strain>
    </source>
</reference>
<dbReference type="RefSeq" id="XP_058974264.1">
    <property type="nucleotide sequence ID" value="XM_059118281.1"/>
</dbReference>
<accession>T1P932</accession>
<keyword evidence="6 11" id="KW-1133">Transmembrane helix</keyword>
<organism evidence="12">
    <name type="scientific">Musca domestica</name>
    <name type="common">House fly</name>
    <dbReference type="NCBI Taxonomy" id="7370"/>
    <lineage>
        <taxon>Eukaryota</taxon>
        <taxon>Metazoa</taxon>
        <taxon>Ecdysozoa</taxon>
        <taxon>Arthropoda</taxon>
        <taxon>Hexapoda</taxon>
        <taxon>Insecta</taxon>
        <taxon>Pterygota</taxon>
        <taxon>Neoptera</taxon>
        <taxon>Endopterygota</taxon>
        <taxon>Diptera</taxon>
        <taxon>Brachycera</taxon>
        <taxon>Muscomorpha</taxon>
        <taxon>Muscoidea</taxon>
        <taxon>Muscidae</taxon>
        <taxon>Musca</taxon>
    </lineage>
</organism>
<comment type="similarity">
    <text evidence="2 10">Belongs to the mitochondrial carrier (TC 2.A.29) family.</text>
</comment>
<evidence type="ECO:0000256" key="7">
    <source>
        <dbReference type="ARBA" id="ARBA00023128"/>
    </source>
</evidence>
<dbReference type="VEuPathDB" id="VectorBase:MDOMA2_015417"/>
<feature type="repeat" description="Solcar" evidence="9">
    <location>
        <begin position="98"/>
        <end position="189"/>
    </location>
</feature>
<evidence type="ECO:0000256" key="10">
    <source>
        <dbReference type="RuleBase" id="RU000488"/>
    </source>
</evidence>
<evidence type="ECO:0000256" key="9">
    <source>
        <dbReference type="PROSITE-ProRule" id="PRU00282"/>
    </source>
</evidence>
<evidence type="ECO:0000256" key="11">
    <source>
        <dbReference type="SAM" id="Phobius"/>
    </source>
</evidence>
<dbReference type="eggNOG" id="KOG0758">
    <property type="taxonomic scope" value="Eukaryota"/>
</dbReference>
<dbReference type="Pfam" id="PF00153">
    <property type="entry name" value="Mito_carr"/>
    <property type="match status" value="3"/>
</dbReference>
<keyword evidence="5" id="KW-0677">Repeat</keyword>
<dbReference type="InterPro" id="IPR018108">
    <property type="entry name" value="MCP_transmembrane"/>
</dbReference>
<dbReference type="EnsemblMetazoa" id="MDOA002089-RA">
    <property type="protein sequence ID" value="MDOA002089-PA"/>
    <property type="gene ID" value="MDOA002089"/>
</dbReference>
<dbReference type="EnsemblMetazoa" id="MDOA008994-RA">
    <property type="protein sequence ID" value="MDOA008994-PA"/>
    <property type="gene ID" value="MDOA008994"/>
</dbReference>
<evidence type="ECO:0000313" key="14">
    <source>
        <dbReference type="Proteomes" id="UP001652621"/>
    </source>
</evidence>
<dbReference type="FunFam" id="1.50.40.10:FF:000120">
    <property type="entry name" value="Uncharacterized protein, isoform A"/>
    <property type="match status" value="1"/>
</dbReference>
<reference evidence="15 16" key="3">
    <citation type="submission" date="2025-05" db="UniProtKB">
        <authorList>
            <consortium name="RefSeq"/>
        </authorList>
    </citation>
    <scope>IDENTIFICATION</scope>
    <source>
        <strain evidence="15 16">Aabys</strain>
        <tissue evidence="15 16">Whole body</tissue>
    </source>
</reference>
<dbReference type="VEuPathDB" id="VectorBase:MDOA002089"/>
<evidence type="ECO:0000256" key="5">
    <source>
        <dbReference type="ARBA" id="ARBA00022737"/>
    </source>
</evidence>
<reference evidence="12" key="1">
    <citation type="submission" date="2012-08" db="EMBL/GenBank/DDBJ databases">
        <title>Transcriptome of adult Musca domestica launches a platform for comparative house fly gene expression and characterization of differential gene expression among resistant and susceptible house flies.</title>
        <authorList>
            <person name="Liu N."/>
            <person name="Zhang L."/>
            <person name="Li M."/>
            <person name="Reid W."/>
        </authorList>
    </citation>
    <scope>NUCLEOTIDE SEQUENCE</scope>
    <source>
        <strain evidence="12">ALHF</strain>
        <tissue evidence="12">Whole body</tissue>
    </source>
</reference>
<dbReference type="VEuPathDB" id="VectorBase:MDOA008994"/>
<dbReference type="Gene3D" id="1.50.40.10">
    <property type="entry name" value="Mitochondrial carrier domain"/>
    <property type="match status" value="1"/>
</dbReference>
<evidence type="ECO:0000256" key="2">
    <source>
        <dbReference type="ARBA" id="ARBA00006375"/>
    </source>
</evidence>
<proteinExistence type="evidence at transcript level"/>
<keyword evidence="8 9" id="KW-0472">Membrane</keyword>
<dbReference type="Proteomes" id="UP001652621">
    <property type="component" value="Unplaced"/>
</dbReference>
<dbReference type="PANTHER" id="PTHR45624">
    <property type="entry name" value="MITOCHONDRIAL BASIC AMINO ACIDS TRANSPORTER-RELATED"/>
    <property type="match status" value="1"/>
</dbReference>
<dbReference type="PROSITE" id="PS50920">
    <property type="entry name" value="SOLCAR"/>
    <property type="match status" value="3"/>
</dbReference>
<feature type="transmembrane region" description="Helical" evidence="11">
    <location>
        <begin position="56"/>
        <end position="78"/>
    </location>
</feature>
<dbReference type="InterPro" id="IPR050567">
    <property type="entry name" value="Mitochondrial_Carrier"/>
</dbReference>
<dbReference type="SUPFAM" id="SSF103506">
    <property type="entry name" value="Mitochondrial carrier"/>
    <property type="match status" value="1"/>
</dbReference>
<name>T1P932_MUSDO</name>
<dbReference type="RefSeq" id="XP_058974260.1">
    <property type="nucleotide sequence ID" value="XM_059118277.1"/>
</dbReference>
<feature type="repeat" description="Solcar" evidence="9">
    <location>
        <begin position="2"/>
        <end position="84"/>
    </location>
</feature>
<evidence type="ECO:0000256" key="6">
    <source>
        <dbReference type="ARBA" id="ARBA00022989"/>
    </source>
</evidence>
<evidence type="ECO:0000313" key="12">
    <source>
        <dbReference type="EMBL" id="AFP59915.1"/>
    </source>
</evidence>
<evidence type="ECO:0000313" key="16">
    <source>
        <dbReference type="RefSeq" id="XP_058974264.1"/>
    </source>
</evidence>
<protein>
    <submittedName>
        <fullName evidence="12">Mitochondrial carrier protein</fullName>
    </submittedName>
    <submittedName>
        <fullName evidence="15 16">Solute carrier family 25 member 45</fullName>
    </submittedName>
</protein>
<gene>
    <name evidence="15 16" type="primary">LOC101896354</name>
    <name evidence="13" type="synonym">101896354</name>
</gene>
<comment type="subcellular location">
    <subcellularLocation>
        <location evidence="1">Mitochondrion membrane</location>
        <topology evidence="1">Multi-pass membrane protein</topology>
    </subcellularLocation>
</comment>
<evidence type="ECO:0000313" key="15">
    <source>
        <dbReference type="RefSeq" id="XP_058974260.1"/>
    </source>
</evidence>
<feature type="transmembrane region" description="Helical" evidence="11">
    <location>
        <begin position="103"/>
        <end position="124"/>
    </location>
</feature>
<dbReference type="GO" id="GO:1990575">
    <property type="term" value="P:mitochondrial L-ornithine transmembrane transport"/>
    <property type="evidence" value="ECO:0007669"/>
    <property type="project" value="TreeGrafter"/>
</dbReference>
<evidence type="ECO:0000256" key="1">
    <source>
        <dbReference type="ARBA" id="ARBA00004225"/>
    </source>
</evidence>
<keyword evidence="7" id="KW-0496">Mitochondrion</keyword>
<dbReference type="InterPro" id="IPR023395">
    <property type="entry name" value="MCP_dom_sf"/>
</dbReference>
<dbReference type="STRING" id="7370.T1P932"/>
<dbReference type="PRINTS" id="PR00926">
    <property type="entry name" value="MITOCARRIER"/>
</dbReference>
<feature type="repeat" description="Solcar" evidence="9">
    <location>
        <begin position="210"/>
        <end position="295"/>
    </location>
</feature>
<dbReference type="GO" id="GO:0031966">
    <property type="term" value="C:mitochondrial membrane"/>
    <property type="evidence" value="ECO:0007669"/>
    <property type="project" value="UniProtKB-SubCell"/>
</dbReference>
<dbReference type="EMBL" id="KA645286">
    <property type="protein sequence ID" value="AFP59915.1"/>
    <property type="molecule type" value="mRNA"/>
</dbReference>
<dbReference type="InterPro" id="IPR002067">
    <property type="entry name" value="MCP"/>
</dbReference>
<feature type="transmembrane region" description="Helical" evidence="11">
    <location>
        <begin position="210"/>
        <end position="233"/>
    </location>
</feature>
<keyword evidence="4 9" id="KW-0812">Transmembrane</keyword>
<keyword evidence="3 10" id="KW-0813">Transport</keyword>
<dbReference type="PANTHER" id="PTHR45624:SF1">
    <property type="entry name" value="SD08189P"/>
    <property type="match status" value="1"/>
</dbReference>
<sequence length="311" mass="36468">MKETYCDFVAGCFGGACGVFVAHPLDTIKTWQQASNTSVPTAIQQIYKRNNGINGFYRGMFFPFVTTGGINSILFGVYGNHLRQLRRVCHSDYQREQLEYKNMFIAGSIAGFVQSFVACPIELIKIRLQTHHYYNKYIYGHKMTPFWMFKRIIKADGFSGLFRGLVPMMCRDVFPYGIYMLAYRYTTTYLDQTEFVQQRRRLRSEDDTQVDFVVTTLAGAWAGILSWVCVIPFDVVKTIMQAEENRQYRSIWHCLNKNFKRYGWRSLFRGSWMLVVRAIPFNAATFLGYEYALEWCHKYFQVQIKSSPKYY</sequence>
<evidence type="ECO:0000256" key="8">
    <source>
        <dbReference type="ARBA" id="ARBA00023136"/>
    </source>
</evidence>
<evidence type="ECO:0000313" key="13">
    <source>
        <dbReference type="EnsemblMetazoa" id="MDOA002089-PA"/>
    </source>
</evidence>
<keyword evidence="14" id="KW-1185">Reference proteome</keyword>